<sequence length="660" mass="74992">MADQEMDSAFLAAISGFLSDYDESPELINTSSKSLTASSAESFEAQKTPRTSYCRRRITVAELSKFKANERRERYRKKLKGMRETLLQQERQLTAELTRLQQAHEKATEDERNARAQQQRLKEAVRCRAGVIRDLNVTLQQSLLYGPIKSLTACEGQAPDSKVNGALLFKAFVRELDTLYSQTDDLVGDTKWEFAPPETFEIQRRWSEDRSHLRSADTTTIPIDFERSWHAMSLVLLSDPSGDRYDGEIDDPDNTAAMKYRLHYALEPGDIATLTIYNVIRRYLVYVDGESVASDPREKRFIKLFEKADEEDIDYVKRAMQNLLLENDPVAESLFLFEYEVSAELAEISRSTSVACWTPSEKSRVKAADRRVRYRTKLRNERETLKQQERELSRQLRRLQEAQAKAKEEARKRNTIIALSVWGAIAVQQKEKRLDAEEQQQEIQTAVLTAAVRIRLMNAVVLVPMVKSTVKSLTSPNDQNADGALLFKAFVGELDSLYSMANFVVGCVDFKPTPPETGSHFDGEINDRDNTAAIKYDMKYTMESGERATLVVYNAVRRYVEADRVVFVWRALTEGQGEFAALSSNEHAWLVVRPSTEKAGSPVTILESCTCLQPAGVDGQFASDPLGKRFLELLWQADKEDIADVKRSLRRLLLGDNLEP</sequence>
<dbReference type="AlphaFoldDB" id="A0A9W6WWI1"/>
<evidence type="ECO:0000313" key="2">
    <source>
        <dbReference type="EMBL" id="GMF19018.1"/>
    </source>
</evidence>
<gene>
    <name evidence="2" type="ORF">Plil01_000720400</name>
</gene>
<keyword evidence="1" id="KW-0175">Coiled coil</keyword>
<protein>
    <submittedName>
        <fullName evidence="2">Unnamed protein product</fullName>
    </submittedName>
</protein>
<keyword evidence="3" id="KW-1185">Reference proteome</keyword>
<proteinExistence type="predicted"/>
<evidence type="ECO:0000313" key="3">
    <source>
        <dbReference type="Proteomes" id="UP001165083"/>
    </source>
</evidence>
<name>A0A9W6WWI1_9STRA</name>
<reference evidence="2" key="1">
    <citation type="submission" date="2023-04" db="EMBL/GenBank/DDBJ databases">
        <title>Phytophthora lilii NBRC 32176.</title>
        <authorList>
            <person name="Ichikawa N."/>
            <person name="Sato H."/>
            <person name="Tonouchi N."/>
        </authorList>
    </citation>
    <scope>NUCLEOTIDE SEQUENCE</scope>
    <source>
        <strain evidence="2">NBRC 32176</strain>
    </source>
</reference>
<feature type="coiled-coil region" evidence="1">
    <location>
        <begin position="371"/>
        <end position="412"/>
    </location>
</feature>
<comment type="caution">
    <text evidence="2">The sequence shown here is derived from an EMBL/GenBank/DDBJ whole genome shotgun (WGS) entry which is preliminary data.</text>
</comment>
<dbReference type="Proteomes" id="UP001165083">
    <property type="component" value="Unassembled WGS sequence"/>
</dbReference>
<evidence type="ECO:0000256" key="1">
    <source>
        <dbReference type="SAM" id="Coils"/>
    </source>
</evidence>
<feature type="coiled-coil region" evidence="1">
    <location>
        <begin position="72"/>
        <end position="124"/>
    </location>
</feature>
<dbReference type="OrthoDB" id="129373at2759"/>
<organism evidence="2 3">
    <name type="scientific">Phytophthora lilii</name>
    <dbReference type="NCBI Taxonomy" id="2077276"/>
    <lineage>
        <taxon>Eukaryota</taxon>
        <taxon>Sar</taxon>
        <taxon>Stramenopiles</taxon>
        <taxon>Oomycota</taxon>
        <taxon>Peronosporomycetes</taxon>
        <taxon>Peronosporales</taxon>
        <taxon>Peronosporaceae</taxon>
        <taxon>Phytophthora</taxon>
    </lineage>
</organism>
<accession>A0A9W6WWI1</accession>
<dbReference type="EMBL" id="BSXW01000333">
    <property type="protein sequence ID" value="GMF19018.1"/>
    <property type="molecule type" value="Genomic_DNA"/>
</dbReference>